<dbReference type="OrthoDB" id="244916at2"/>
<sequence length="282" mass="30040">MSTDLVIGVISITGLSVLAYHLGRCTGLKSPGRRQLWFLLSLFAALSFAWTAAGNLLWASIVPHASVVFWANGMPVLLSLTAGIASTMVSLGGWHRPATVVAMMVLTAGYTLIPVMRPVVAPAKTDAASEWRDGICLQSHPSTCAAAAGATLLRFANVDANEAAMVTACLTSSMGTEPLGLFRGLSIATTGQTKRPAVASSDPSTWRSGDQLPNIALVEFRSSHVPGSPRRFFGPTAEGHAVVIQGRDRHGNWIVMDPAFGRTLWSDTTFRKRFTGDAIYLK</sequence>
<evidence type="ECO:0000256" key="1">
    <source>
        <dbReference type="SAM" id="Phobius"/>
    </source>
</evidence>
<keyword evidence="1" id="KW-0472">Membrane</keyword>
<accession>A0A5C6FK57</accession>
<protein>
    <recommendedName>
        <fullName evidence="4">Peptidase C39 family protein</fullName>
    </recommendedName>
</protein>
<evidence type="ECO:0000313" key="2">
    <source>
        <dbReference type="EMBL" id="TWU60449.1"/>
    </source>
</evidence>
<feature type="transmembrane region" description="Helical" evidence="1">
    <location>
        <begin position="6"/>
        <end position="23"/>
    </location>
</feature>
<dbReference type="Gene3D" id="3.90.70.10">
    <property type="entry name" value="Cysteine proteinases"/>
    <property type="match status" value="1"/>
</dbReference>
<keyword evidence="3" id="KW-1185">Reference proteome</keyword>
<name>A0A5C6FK57_9BACT</name>
<dbReference type="RefSeq" id="WP_146454255.1">
    <property type="nucleotide sequence ID" value="NZ_SJPW01000001.1"/>
</dbReference>
<gene>
    <name evidence="2" type="ORF">Poly51_07250</name>
</gene>
<dbReference type="EMBL" id="SJPW01000001">
    <property type="protein sequence ID" value="TWU60449.1"/>
    <property type="molecule type" value="Genomic_DNA"/>
</dbReference>
<organism evidence="2 3">
    <name type="scientific">Rubripirellula tenax</name>
    <dbReference type="NCBI Taxonomy" id="2528015"/>
    <lineage>
        <taxon>Bacteria</taxon>
        <taxon>Pseudomonadati</taxon>
        <taxon>Planctomycetota</taxon>
        <taxon>Planctomycetia</taxon>
        <taxon>Pirellulales</taxon>
        <taxon>Pirellulaceae</taxon>
        <taxon>Rubripirellula</taxon>
    </lineage>
</organism>
<proteinExistence type="predicted"/>
<evidence type="ECO:0008006" key="4">
    <source>
        <dbReference type="Google" id="ProtNLM"/>
    </source>
</evidence>
<keyword evidence="1" id="KW-0812">Transmembrane</keyword>
<feature type="transmembrane region" description="Helical" evidence="1">
    <location>
        <begin position="98"/>
        <end position="116"/>
    </location>
</feature>
<feature type="transmembrane region" description="Helical" evidence="1">
    <location>
        <begin position="67"/>
        <end position="91"/>
    </location>
</feature>
<evidence type="ECO:0000313" key="3">
    <source>
        <dbReference type="Proteomes" id="UP000318288"/>
    </source>
</evidence>
<dbReference type="Proteomes" id="UP000318288">
    <property type="component" value="Unassembled WGS sequence"/>
</dbReference>
<feature type="transmembrane region" description="Helical" evidence="1">
    <location>
        <begin position="35"/>
        <end position="61"/>
    </location>
</feature>
<comment type="caution">
    <text evidence="2">The sequence shown here is derived from an EMBL/GenBank/DDBJ whole genome shotgun (WGS) entry which is preliminary data.</text>
</comment>
<keyword evidence="1" id="KW-1133">Transmembrane helix</keyword>
<reference evidence="2 3" key="1">
    <citation type="submission" date="2019-02" db="EMBL/GenBank/DDBJ databases">
        <title>Deep-cultivation of Planctomycetes and their phenomic and genomic characterization uncovers novel biology.</title>
        <authorList>
            <person name="Wiegand S."/>
            <person name="Jogler M."/>
            <person name="Boedeker C."/>
            <person name="Pinto D."/>
            <person name="Vollmers J."/>
            <person name="Rivas-Marin E."/>
            <person name="Kohn T."/>
            <person name="Peeters S.H."/>
            <person name="Heuer A."/>
            <person name="Rast P."/>
            <person name="Oberbeckmann S."/>
            <person name="Bunk B."/>
            <person name="Jeske O."/>
            <person name="Meyerdierks A."/>
            <person name="Storesund J.E."/>
            <person name="Kallscheuer N."/>
            <person name="Luecker S."/>
            <person name="Lage O.M."/>
            <person name="Pohl T."/>
            <person name="Merkel B.J."/>
            <person name="Hornburger P."/>
            <person name="Mueller R.-W."/>
            <person name="Bruemmer F."/>
            <person name="Labrenz M."/>
            <person name="Spormann A.M."/>
            <person name="Op Den Camp H."/>
            <person name="Overmann J."/>
            <person name="Amann R."/>
            <person name="Jetten M.S.M."/>
            <person name="Mascher T."/>
            <person name="Medema M.H."/>
            <person name="Devos D.P."/>
            <person name="Kaster A.-K."/>
            <person name="Ovreas L."/>
            <person name="Rohde M."/>
            <person name="Galperin M.Y."/>
            <person name="Jogler C."/>
        </authorList>
    </citation>
    <scope>NUCLEOTIDE SEQUENCE [LARGE SCALE GENOMIC DNA]</scope>
    <source>
        <strain evidence="2 3">Poly51</strain>
    </source>
</reference>
<dbReference type="AlphaFoldDB" id="A0A5C6FK57"/>